<gene>
    <name evidence="2" type="ordered locus">PCC7424_1455</name>
</gene>
<dbReference type="RefSeq" id="WP_012598842.1">
    <property type="nucleotide sequence ID" value="NC_011729.1"/>
</dbReference>
<dbReference type="InterPro" id="IPR025325">
    <property type="entry name" value="DUF4231"/>
</dbReference>
<keyword evidence="3" id="KW-1185">Reference proteome</keyword>
<organism evidence="2 3">
    <name type="scientific">Gloeothece citriformis (strain PCC 7424)</name>
    <name type="common">Cyanothece sp. (strain PCC 7424)</name>
    <dbReference type="NCBI Taxonomy" id="65393"/>
    <lineage>
        <taxon>Bacteria</taxon>
        <taxon>Bacillati</taxon>
        <taxon>Cyanobacteriota</taxon>
        <taxon>Cyanophyceae</taxon>
        <taxon>Oscillatoriophycideae</taxon>
        <taxon>Chroococcales</taxon>
        <taxon>Aphanothecaceae</taxon>
        <taxon>Gloeothece</taxon>
        <taxon>Gloeothece citriformis</taxon>
    </lineage>
</organism>
<name>B7K8D7_GLOC7</name>
<dbReference type="OrthoDB" id="463467at2"/>
<protein>
    <recommendedName>
        <fullName evidence="4">DUF4231 domain-containing protein</fullName>
    </recommendedName>
</protein>
<keyword evidence="1" id="KW-1133">Transmembrane helix</keyword>
<keyword evidence="1" id="KW-0472">Membrane</keyword>
<dbReference type="AlphaFoldDB" id="B7K8D7"/>
<dbReference type="NCBIfam" id="NF033634">
    <property type="entry name" value="SLATT_1"/>
    <property type="match status" value="1"/>
</dbReference>
<feature type="transmembrane region" description="Helical" evidence="1">
    <location>
        <begin position="67"/>
        <end position="84"/>
    </location>
</feature>
<evidence type="ECO:0000313" key="3">
    <source>
        <dbReference type="Proteomes" id="UP000002384"/>
    </source>
</evidence>
<sequence>MAEEQPISQRQTKPLSYREELKQNISQLIEQLDLSSLQKQFMKSRWLDQLMWLEGRAERCRNRHHKLRLITIVGGVLLPALISLNSSLHPRVNQCEPQPDASTPTTVASQPDWMTWLSSVNWLTWFTFGLSQAVAISAAVEEFFHYGESYRQYRNTAEIMKIEGWQFFQLTGRYSNEKSHSEAYSDFAMRVEGIIQQDVEGYLAQTQQSQEKAKQNVNVNLDQ</sequence>
<dbReference type="Pfam" id="PF14015">
    <property type="entry name" value="DUF4231"/>
    <property type="match status" value="1"/>
</dbReference>
<feature type="transmembrane region" description="Helical" evidence="1">
    <location>
        <begin position="122"/>
        <end position="144"/>
    </location>
</feature>
<evidence type="ECO:0008006" key="4">
    <source>
        <dbReference type="Google" id="ProtNLM"/>
    </source>
</evidence>
<evidence type="ECO:0000256" key="1">
    <source>
        <dbReference type="SAM" id="Phobius"/>
    </source>
</evidence>
<dbReference type="HOGENOM" id="CLU_1325228_0_0_3"/>
<dbReference type="EMBL" id="CP001291">
    <property type="protein sequence ID" value="ACK69897.1"/>
    <property type="molecule type" value="Genomic_DNA"/>
</dbReference>
<dbReference type="KEGG" id="cyc:PCC7424_1455"/>
<accession>B7K8D7</accession>
<proteinExistence type="predicted"/>
<dbReference type="eggNOG" id="COG3772">
    <property type="taxonomic scope" value="Bacteria"/>
</dbReference>
<reference evidence="3" key="1">
    <citation type="journal article" date="2011" name="MBio">
        <title>Novel metabolic attributes of the genus Cyanothece, comprising a group of unicellular nitrogen-fixing Cyanobacteria.</title>
        <authorList>
            <person name="Bandyopadhyay A."/>
            <person name="Elvitigala T."/>
            <person name="Welsh E."/>
            <person name="Stockel J."/>
            <person name="Liberton M."/>
            <person name="Min H."/>
            <person name="Sherman L.A."/>
            <person name="Pakrasi H.B."/>
        </authorList>
    </citation>
    <scope>NUCLEOTIDE SEQUENCE [LARGE SCALE GENOMIC DNA]</scope>
    <source>
        <strain evidence="3">PCC 7424</strain>
    </source>
</reference>
<evidence type="ECO:0000313" key="2">
    <source>
        <dbReference type="EMBL" id="ACK69897.1"/>
    </source>
</evidence>
<keyword evidence="1" id="KW-0812">Transmembrane</keyword>
<dbReference type="STRING" id="65393.PCC7424_1455"/>
<dbReference type="Proteomes" id="UP000002384">
    <property type="component" value="Chromosome"/>
</dbReference>